<organism evidence="1 2">
    <name type="scientific">Steinernema glaseri</name>
    <dbReference type="NCBI Taxonomy" id="37863"/>
    <lineage>
        <taxon>Eukaryota</taxon>
        <taxon>Metazoa</taxon>
        <taxon>Ecdysozoa</taxon>
        <taxon>Nematoda</taxon>
        <taxon>Chromadorea</taxon>
        <taxon>Rhabditida</taxon>
        <taxon>Tylenchina</taxon>
        <taxon>Panagrolaimomorpha</taxon>
        <taxon>Strongyloidoidea</taxon>
        <taxon>Steinernematidae</taxon>
        <taxon>Steinernema</taxon>
    </lineage>
</organism>
<evidence type="ECO:0000313" key="2">
    <source>
        <dbReference type="WBParaSite" id="L893_g18158.t1"/>
    </source>
</evidence>
<keyword evidence="1" id="KW-1185">Reference proteome</keyword>
<evidence type="ECO:0000313" key="1">
    <source>
        <dbReference type="Proteomes" id="UP000095287"/>
    </source>
</evidence>
<protein>
    <submittedName>
        <fullName evidence="2">DUF2851 family protein</fullName>
    </submittedName>
</protein>
<accession>A0A1I7YPG1</accession>
<sequence length="333" mass="38489">MDEVPWKFVDSVVEMFKWETLHGLAQRVRHPLWKPVVHLHHRNRATYRVEVRVTNQGVQHLFTRVTPLDSGIRFSSCRIEESKVAFQTIREKGRFARIVELNDISTNEFPPFAWREINPLSEVDTVKLQQTISTLIDRVSGSLDLVFGSTDSANMIVTSLFKKAYLQKIRIPYCGQVAYEFLEDQINNSPFLIQVDITGLHWPKSSIDQLVNFCLKGRPGKHVAAFATNTDLVIDSSTIRNLFDLWKTSGKLNFQLYCSGGIANQEAWQALQNEGQLATRKHPKSPERLFQHKTEKSVAMLSNSYCQMQCYPCNCDRFKECLLKKEYPEFHKF</sequence>
<dbReference type="WBParaSite" id="L893_g18158.t1">
    <property type="protein sequence ID" value="L893_g18158.t1"/>
    <property type="gene ID" value="L893_g18158"/>
</dbReference>
<name>A0A1I7YPG1_9BILA</name>
<reference evidence="2" key="1">
    <citation type="submission" date="2016-11" db="UniProtKB">
        <authorList>
            <consortium name="WormBaseParasite"/>
        </authorList>
    </citation>
    <scope>IDENTIFICATION</scope>
</reference>
<dbReference type="AlphaFoldDB" id="A0A1I7YPG1"/>
<dbReference type="Proteomes" id="UP000095287">
    <property type="component" value="Unplaced"/>
</dbReference>
<proteinExistence type="predicted"/>